<dbReference type="PANTHER" id="PTHR22762">
    <property type="entry name" value="ALPHA-GLUCOSIDASE"/>
    <property type="match status" value="1"/>
</dbReference>
<comment type="similarity">
    <text evidence="1 2">Belongs to the glycosyl hydrolase 31 family.</text>
</comment>
<protein>
    <recommendedName>
        <fullName evidence="7">Protein kinase domain-containing protein</fullName>
    </recommendedName>
</protein>
<dbReference type="Gene3D" id="1.10.510.10">
    <property type="entry name" value="Transferase(Phosphotransferase) domain 1"/>
    <property type="match status" value="1"/>
</dbReference>
<dbReference type="GO" id="GO:0004553">
    <property type="term" value="F:hydrolase activity, hydrolyzing O-glycosyl compounds"/>
    <property type="evidence" value="ECO:0007669"/>
    <property type="project" value="InterPro"/>
</dbReference>
<reference evidence="5 6" key="1">
    <citation type="submission" date="2024-01" db="EMBL/GenBank/DDBJ databases">
        <title>Genome assemblies of Stephania.</title>
        <authorList>
            <person name="Yang L."/>
        </authorList>
    </citation>
    <scope>NUCLEOTIDE SEQUENCE [LARGE SCALE GENOMIC DNA]</scope>
    <source>
        <strain evidence="5">YNDBR</strain>
        <tissue evidence="5">Leaf</tissue>
    </source>
</reference>
<dbReference type="InterPro" id="IPR011009">
    <property type="entry name" value="Kinase-like_dom_sf"/>
</dbReference>
<keyword evidence="2" id="KW-0378">Hydrolase</keyword>
<dbReference type="AlphaFoldDB" id="A0AAP0F851"/>
<evidence type="ECO:0000313" key="6">
    <source>
        <dbReference type="Proteomes" id="UP001420932"/>
    </source>
</evidence>
<evidence type="ECO:0008006" key="7">
    <source>
        <dbReference type="Google" id="ProtNLM"/>
    </source>
</evidence>
<dbReference type="Gene3D" id="3.20.20.80">
    <property type="entry name" value="Glycosidases"/>
    <property type="match status" value="1"/>
</dbReference>
<dbReference type="EMBL" id="JBBNAF010000010">
    <property type="protein sequence ID" value="KAK9107020.1"/>
    <property type="molecule type" value="Genomic_DNA"/>
</dbReference>
<evidence type="ECO:0000313" key="5">
    <source>
        <dbReference type="EMBL" id="KAK9107020.1"/>
    </source>
</evidence>
<dbReference type="InterPro" id="IPR033403">
    <property type="entry name" value="DUF5110"/>
</dbReference>
<name>A0AAP0F851_9MAGN</name>
<evidence type="ECO:0000256" key="1">
    <source>
        <dbReference type="ARBA" id="ARBA00007806"/>
    </source>
</evidence>
<gene>
    <name evidence="5" type="ORF">Syun_023031</name>
</gene>
<keyword evidence="2" id="KW-0326">Glycosidase</keyword>
<dbReference type="Pfam" id="PF01055">
    <property type="entry name" value="Glyco_hydro_31_2nd"/>
    <property type="match status" value="1"/>
</dbReference>
<dbReference type="InterPro" id="IPR017853">
    <property type="entry name" value="GH"/>
</dbReference>
<accession>A0AAP0F851</accession>
<organism evidence="5 6">
    <name type="scientific">Stephania yunnanensis</name>
    <dbReference type="NCBI Taxonomy" id="152371"/>
    <lineage>
        <taxon>Eukaryota</taxon>
        <taxon>Viridiplantae</taxon>
        <taxon>Streptophyta</taxon>
        <taxon>Embryophyta</taxon>
        <taxon>Tracheophyta</taxon>
        <taxon>Spermatophyta</taxon>
        <taxon>Magnoliopsida</taxon>
        <taxon>Ranunculales</taxon>
        <taxon>Menispermaceae</taxon>
        <taxon>Menispermoideae</taxon>
        <taxon>Cissampelideae</taxon>
        <taxon>Stephania</taxon>
    </lineage>
</organism>
<sequence length="307" mass="34901">MPESNIHRGDAELGGLQNHYHYDNVYGVLITRSTYEGMKLAAKEKRPFVLTRAGFIGSQKFAATWTGDNLSRWEHLHMSLSMVLQLRSLVYLIIFAGKAEGVIFEDDGDRYGFNRGEYLLTYYVAEFHDSLVTVKISKTEGLRSRPERKLHVQMLLGGGAKFLSFGLQLAWSLCCSLSTQLFFDRSLACNPEKDKSSEKVCYVEWGYDGAVSNVWSCGVILYVLLTSSLPFDDQNLKVLYQKLNRWRLQKPSRSGKTPLLVVKALTESPCSPHRHLAYNRLDPLVKWHLLFVPEVAGTWPIMLSPMI</sequence>
<dbReference type="InterPro" id="IPR000322">
    <property type="entry name" value="Glyco_hydro_31_TIM"/>
</dbReference>
<evidence type="ECO:0000259" key="3">
    <source>
        <dbReference type="Pfam" id="PF01055"/>
    </source>
</evidence>
<comment type="caution">
    <text evidence="5">The sequence shown here is derived from an EMBL/GenBank/DDBJ whole genome shotgun (WGS) entry which is preliminary data.</text>
</comment>
<feature type="domain" description="Glycoside hydrolase family 31 TIM barrel" evidence="3">
    <location>
        <begin position="17"/>
        <end position="86"/>
    </location>
</feature>
<proteinExistence type="inferred from homology"/>
<dbReference type="SUPFAM" id="SSF56112">
    <property type="entry name" value="Protein kinase-like (PK-like)"/>
    <property type="match status" value="1"/>
</dbReference>
<evidence type="ECO:0000256" key="2">
    <source>
        <dbReference type="RuleBase" id="RU361185"/>
    </source>
</evidence>
<feature type="domain" description="DUF5110" evidence="4">
    <location>
        <begin position="90"/>
        <end position="154"/>
    </location>
</feature>
<dbReference type="SUPFAM" id="SSF51445">
    <property type="entry name" value="(Trans)glycosidases"/>
    <property type="match status" value="1"/>
</dbReference>
<dbReference type="GO" id="GO:0005975">
    <property type="term" value="P:carbohydrate metabolic process"/>
    <property type="evidence" value="ECO:0007669"/>
    <property type="project" value="InterPro"/>
</dbReference>
<evidence type="ECO:0000259" key="4">
    <source>
        <dbReference type="Pfam" id="PF17137"/>
    </source>
</evidence>
<dbReference type="PANTHER" id="PTHR22762:SF120">
    <property type="entry name" value="HETEROGLYCAN GLUCOSIDASE 1"/>
    <property type="match status" value="1"/>
</dbReference>
<dbReference type="Pfam" id="PF17137">
    <property type="entry name" value="DUF5110"/>
    <property type="match status" value="1"/>
</dbReference>
<keyword evidence="6" id="KW-1185">Reference proteome</keyword>
<dbReference type="Proteomes" id="UP001420932">
    <property type="component" value="Unassembled WGS sequence"/>
</dbReference>